<gene>
    <name evidence="3" type="primary">20351020</name>
    <name evidence="2" type="ORF">GGTG_10562</name>
</gene>
<evidence type="ECO:0000313" key="2">
    <source>
        <dbReference type="EMBL" id="EJT71303.1"/>
    </source>
</evidence>
<dbReference type="GeneID" id="20351020"/>
<dbReference type="HOGENOM" id="CLU_133377_0_0_1"/>
<reference evidence="2" key="2">
    <citation type="submission" date="2010-07" db="EMBL/GenBank/DDBJ databases">
        <authorList>
            <consortium name="The Broad Institute Genome Sequencing Platform"/>
            <consortium name="Broad Institute Genome Sequencing Center for Infectious Disease"/>
            <person name="Ma L.-J."/>
            <person name="Dead R."/>
            <person name="Young S."/>
            <person name="Zeng Q."/>
            <person name="Koehrsen M."/>
            <person name="Alvarado L."/>
            <person name="Berlin A."/>
            <person name="Chapman S.B."/>
            <person name="Chen Z."/>
            <person name="Freedman E."/>
            <person name="Gellesch M."/>
            <person name="Goldberg J."/>
            <person name="Griggs A."/>
            <person name="Gujja S."/>
            <person name="Heilman E.R."/>
            <person name="Heiman D."/>
            <person name="Hepburn T."/>
            <person name="Howarth C."/>
            <person name="Jen D."/>
            <person name="Larson L."/>
            <person name="Mehta T."/>
            <person name="Neiman D."/>
            <person name="Pearson M."/>
            <person name="Roberts A."/>
            <person name="Saif S."/>
            <person name="Shea T."/>
            <person name="Shenoy N."/>
            <person name="Sisk P."/>
            <person name="Stolte C."/>
            <person name="Sykes S."/>
            <person name="Walk T."/>
            <person name="White J."/>
            <person name="Yandava C."/>
            <person name="Haas B."/>
            <person name="Nusbaum C."/>
            <person name="Birren B."/>
        </authorList>
    </citation>
    <scope>NUCLEOTIDE SEQUENCE</scope>
    <source>
        <strain evidence="2">R3-111a-1</strain>
    </source>
</reference>
<keyword evidence="4" id="KW-1185">Reference proteome</keyword>
<dbReference type="OrthoDB" id="4572556at2759"/>
<dbReference type="AlphaFoldDB" id="J3PAN7"/>
<evidence type="ECO:0000256" key="1">
    <source>
        <dbReference type="SAM" id="SignalP"/>
    </source>
</evidence>
<evidence type="ECO:0000313" key="4">
    <source>
        <dbReference type="Proteomes" id="UP000006039"/>
    </source>
</evidence>
<dbReference type="EnsemblFungi" id="EJT71303">
    <property type="protein sequence ID" value="EJT71303"/>
    <property type="gene ID" value="GGTG_10562"/>
</dbReference>
<dbReference type="RefSeq" id="XP_009226700.1">
    <property type="nucleotide sequence ID" value="XM_009228436.1"/>
</dbReference>
<dbReference type="Proteomes" id="UP000006039">
    <property type="component" value="Unassembled WGS sequence"/>
</dbReference>
<dbReference type="STRING" id="644352.J3PAN7"/>
<dbReference type="VEuPathDB" id="FungiDB:GGTG_10562"/>
<reference evidence="2" key="3">
    <citation type="submission" date="2010-09" db="EMBL/GenBank/DDBJ databases">
        <title>Annotation of Gaeumannomyces graminis var. tritici R3-111a-1.</title>
        <authorList>
            <consortium name="The Broad Institute Genome Sequencing Platform"/>
            <person name="Ma L.-J."/>
            <person name="Dead R."/>
            <person name="Young S.K."/>
            <person name="Zeng Q."/>
            <person name="Gargeya S."/>
            <person name="Fitzgerald M."/>
            <person name="Haas B."/>
            <person name="Abouelleil A."/>
            <person name="Alvarado L."/>
            <person name="Arachchi H.M."/>
            <person name="Berlin A."/>
            <person name="Brown A."/>
            <person name="Chapman S.B."/>
            <person name="Chen Z."/>
            <person name="Dunbar C."/>
            <person name="Freedman E."/>
            <person name="Gearin G."/>
            <person name="Gellesch M."/>
            <person name="Goldberg J."/>
            <person name="Griggs A."/>
            <person name="Gujja S."/>
            <person name="Heiman D."/>
            <person name="Howarth C."/>
            <person name="Larson L."/>
            <person name="Lui A."/>
            <person name="MacDonald P.J.P."/>
            <person name="Mehta T."/>
            <person name="Montmayeur A."/>
            <person name="Murphy C."/>
            <person name="Neiman D."/>
            <person name="Pearson M."/>
            <person name="Priest M."/>
            <person name="Roberts A."/>
            <person name="Saif S."/>
            <person name="Shea T."/>
            <person name="Shenoy N."/>
            <person name="Sisk P."/>
            <person name="Stolte C."/>
            <person name="Sykes S."/>
            <person name="Yandava C."/>
            <person name="Wortman J."/>
            <person name="Nusbaum C."/>
            <person name="Birren B."/>
        </authorList>
    </citation>
    <scope>NUCLEOTIDE SEQUENCE</scope>
    <source>
        <strain evidence="2">R3-111a-1</strain>
    </source>
</reference>
<reference evidence="4" key="1">
    <citation type="submission" date="2010-07" db="EMBL/GenBank/DDBJ databases">
        <title>The genome sequence of Gaeumannomyces graminis var. tritici strain R3-111a-1.</title>
        <authorList>
            <consortium name="The Broad Institute Genome Sequencing Platform"/>
            <person name="Ma L.-J."/>
            <person name="Dead R."/>
            <person name="Young S."/>
            <person name="Zeng Q."/>
            <person name="Koehrsen M."/>
            <person name="Alvarado L."/>
            <person name="Berlin A."/>
            <person name="Chapman S.B."/>
            <person name="Chen Z."/>
            <person name="Freedman E."/>
            <person name="Gellesch M."/>
            <person name="Goldberg J."/>
            <person name="Griggs A."/>
            <person name="Gujja S."/>
            <person name="Heilman E.R."/>
            <person name="Heiman D."/>
            <person name="Hepburn T."/>
            <person name="Howarth C."/>
            <person name="Jen D."/>
            <person name="Larson L."/>
            <person name="Mehta T."/>
            <person name="Neiman D."/>
            <person name="Pearson M."/>
            <person name="Roberts A."/>
            <person name="Saif S."/>
            <person name="Shea T."/>
            <person name="Shenoy N."/>
            <person name="Sisk P."/>
            <person name="Stolte C."/>
            <person name="Sykes S."/>
            <person name="Walk T."/>
            <person name="White J."/>
            <person name="Yandava C."/>
            <person name="Haas B."/>
            <person name="Nusbaum C."/>
            <person name="Birren B."/>
        </authorList>
    </citation>
    <scope>NUCLEOTIDE SEQUENCE [LARGE SCALE GENOMIC DNA]</scope>
    <source>
        <strain evidence="4">R3-111a-1</strain>
    </source>
</reference>
<reference evidence="3" key="5">
    <citation type="submission" date="2018-04" db="UniProtKB">
        <authorList>
            <consortium name="EnsemblFungi"/>
        </authorList>
    </citation>
    <scope>IDENTIFICATION</scope>
    <source>
        <strain evidence="3">R3-111a-1</strain>
    </source>
</reference>
<protein>
    <recommendedName>
        <fullName evidence="5">Ecp2 effector protein domain-containing protein</fullName>
    </recommendedName>
</protein>
<organism evidence="2">
    <name type="scientific">Gaeumannomyces tritici (strain R3-111a-1)</name>
    <name type="common">Wheat and barley take-all root rot fungus</name>
    <name type="synonym">Gaeumannomyces graminis var. tritici</name>
    <dbReference type="NCBI Taxonomy" id="644352"/>
    <lineage>
        <taxon>Eukaryota</taxon>
        <taxon>Fungi</taxon>
        <taxon>Dikarya</taxon>
        <taxon>Ascomycota</taxon>
        <taxon>Pezizomycotina</taxon>
        <taxon>Sordariomycetes</taxon>
        <taxon>Sordariomycetidae</taxon>
        <taxon>Magnaporthales</taxon>
        <taxon>Magnaporthaceae</taxon>
        <taxon>Gaeumannomyces</taxon>
    </lineage>
</organism>
<feature type="chain" id="PRO_5015095142" description="Ecp2 effector protein domain-containing protein" evidence="1">
    <location>
        <begin position="18"/>
        <end position="170"/>
    </location>
</feature>
<accession>J3PAN7</accession>
<sequence length="170" mass="17898">MRSAVLASVLLVGLSHALVVPDNLADGVWAFALDAGGDAVGAPVPVTALPAAVSRRLAARQQNPPALASPQVQCKAGYVNVAEFATARAAFNDLCDRAQSYPANVGIVVAQGSALAYMCNYDGSNRCWRQEYDEASLLVDGRCGSGRVGTVRVQRWNKSYGRANRGESIC</sequence>
<proteinExistence type="predicted"/>
<dbReference type="EMBL" id="GL385400">
    <property type="protein sequence ID" value="EJT71303.1"/>
    <property type="molecule type" value="Genomic_DNA"/>
</dbReference>
<keyword evidence="1" id="KW-0732">Signal</keyword>
<feature type="signal peptide" evidence="1">
    <location>
        <begin position="1"/>
        <end position="17"/>
    </location>
</feature>
<reference evidence="3" key="4">
    <citation type="journal article" date="2015" name="G3 (Bethesda)">
        <title>Genome sequences of three phytopathogenic species of the Magnaporthaceae family of fungi.</title>
        <authorList>
            <person name="Okagaki L.H."/>
            <person name="Nunes C.C."/>
            <person name="Sailsbery J."/>
            <person name="Clay B."/>
            <person name="Brown D."/>
            <person name="John T."/>
            <person name="Oh Y."/>
            <person name="Young N."/>
            <person name="Fitzgerald M."/>
            <person name="Haas B.J."/>
            <person name="Zeng Q."/>
            <person name="Young S."/>
            <person name="Adiconis X."/>
            <person name="Fan L."/>
            <person name="Levin J.Z."/>
            <person name="Mitchell T.K."/>
            <person name="Okubara P.A."/>
            <person name="Farman M.L."/>
            <person name="Kohn L.M."/>
            <person name="Birren B."/>
            <person name="Ma L.-J."/>
            <person name="Dean R.A."/>
        </authorList>
    </citation>
    <scope>NUCLEOTIDE SEQUENCE</scope>
    <source>
        <strain evidence="3">R3-111a-1</strain>
    </source>
</reference>
<evidence type="ECO:0000313" key="3">
    <source>
        <dbReference type="EnsemblFungi" id="EJT71303"/>
    </source>
</evidence>
<name>J3PAN7_GAET3</name>
<dbReference type="eggNOG" id="ENOG502T7EG">
    <property type="taxonomic scope" value="Eukaryota"/>
</dbReference>
<evidence type="ECO:0008006" key="5">
    <source>
        <dbReference type="Google" id="ProtNLM"/>
    </source>
</evidence>